<organism evidence="2 3">
    <name type="scientific">Helianthus annuus</name>
    <name type="common">Common sunflower</name>
    <dbReference type="NCBI Taxonomy" id="4232"/>
    <lineage>
        <taxon>Eukaryota</taxon>
        <taxon>Viridiplantae</taxon>
        <taxon>Streptophyta</taxon>
        <taxon>Embryophyta</taxon>
        <taxon>Tracheophyta</taxon>
        <taxon>Spermatophyta</taxon>
        <taxon>Magnoliopsida</taxon>
        <taxon>eudicotyledons</taxon>
        <taxon>Gunneridae</taxon>
        <taxon>Pentapetalae</taxon>
        <taxon>asterids</taxon>
        <taxon>campanulids</taxon>
        <taxon>Asterales</taxon>
        <taxon>Asteraceae</taxon>
        <taxon>Asteroideae</taxon>
        <taxon>Heliantheae alliance</taxon>
        <taxon>Heliantheae</taxon>
        <taxon>Helianthus</taxon>
    </lineage>
</organism>
<evidence type="ECO:0000313" key="3">
    <source>
        <dbReference type="Proteomes" id="UP000215914"/>
    </source>
</evidence>
<protein>
    <submittedName>
        <fullName evidence="2">Uncharacterized protein</fullName>
    </submittedName>
</protein>
<dbReference type="STRING" id="4232.A0A251TF95"/>
<evidence type="ECO:0000313" key="2">
    <source>
        <dbReference type="EMBL" id="OTG09564.1"/>
    </source>
</evidence>
<dbReference type="EMBL" id="MNCJ02000325">
    <property type="protein sequence ID" value="KAF5784588.1"/>
    <property type="molecule type" value="Genomic_DNA"/>
</dbReference>
<dbReference type="InParanoid" id="A0A251TF95"/>
<reference evidence="2" key="2">
    <citation type="submission" date="2017-02" db="EMBL/GenBank/DDBJ databases">
        <title>Sunflower complete genome.</title>
        <authorList>
            <person name="Langlade N."/>
            <person name="Munos S."/>
        </authorList>
    </citation>
    <scope>NUCLEOTIDE SEQUENCE [LARGE SCALE GENOMIC DNA]</scope>
    <source>
        <tissue evidence="2">Leaves</tissue>
    </source>
</reference>
<proteinExistence type="predicted"/>
<reference evidence="1" key="3">
    <citation type="submission" date="2020-06" db="EMBL/GenBank/DDBJ databases">
        <title>Helianthus annuus Genome sequencing and assembly Release 2.</title>
        <authorList>
            <person name="Gouzy J."/>
            <person name="Langlade N."/>
            <person name="Munos S."/>
        </authorList>
    </citation>
    <scope>NUCLEOTIDE SEQUENCE</scope>
    <source>
        <tissue evidence="1">Leaves</tissue>
    </source>
</reference>
<dbReference type="Gramene" id="mRNA:HanXRQr2_Chr10g0418581">
    <property type="protein sequence ID" value="CDS:HanXRQr2_Chr10g0418581.1"/>
    <property type="gene ID" value="HanXRQr2_Chr10g0418581"/>
</dbReference>
<dbReference type="Proteomes" id="UP000215914">
    <property type="component" value="Chromosome 10"/>
</dbReference>
<sequence length="128" mass="13842">MEESPEVKNRRLQRELMAAAAEKRMAASAAVAKSGGSGSGSVVKSVCSGGSEVKSEKVDECEPMVKEEKSSGEELALEQARQLFSMVFGNEVSKGILAQWSNQGIRYGNWLPNAIQLYLLLCMCVIVL</sequence>
<dbReference type="AlphaFoldDB" id="A0A251TF95"/>
<dbReference type="EMBL" id="CM007899">
    <property type="protein sequence ID" value="OTG09564.1"/>
    <property type="molecule type" value="Genomic_DNA"/>
</dbReference>
<accession>A0A251TF95</accession>
<keyword evidence="3" id="KW-1185">Reference proteome</keyword>
<evidence type="ECO:0000313" key="1">
    <source>
        <dbReference type="EMBL" id="KAF5784588.1"/>
    </source>
</evidence>
<reference evidence="1 3" key="1">
    <citation type="journal article" date="2017" name="Nature">
        <title>The sunflower genome provides insights into oil metabolism, flowering and Asterid evolution.</title>
        <authorList>
            <person name="Badouin H."/>
            <person name="Gouzy J."/>
            <person name="Grassa C.J."/>
            <person name="Murat F."/>
            <person name="Staton S.E."/>
            <person name="Cottret L."/>
            <person name="Lelandais-Briere C."/>
            <person name="Owens G.L."/>
            <person name="Carrere S."/>
            <person name="Mayjonade B."/>
            <person name="Legrand L."/>
            <person name="Gill N."/>
            <person name="Kane N.C."/>
            <person name="Bowers J.E."/>
            <person name="Hubner S."/>
            <person name="Bellec A."/>
            <person name="Berard A."/>
            <person name="Berges H."/>
            <person name="Blanchet N."/>
            <person name="Boniface M.C."/>
            <person name="Brunel D."/>
            <person name="Catrice O."/>
            <person name="Chaidir N."/>
            <person name="Claudel C."/>
            <person name="Donnadieu C."/>
            <person name="Faraut T."/>
            <person name="Fievet G."/>
            <person name="Helmstetter N."/>
            <person name="King M."/>
            <person name="Knapp S.J."/>
            <person name="Lai Z."/>
            <person name="Le Paslier M.C."/>
            <person name="Lippi Y."/>
            <person name="Lorenzon L."/>
            <person name="Mandel J.R."/>
            <person name="Marage G."/>
            <person name="Marchand G."/>
            <person name="Marquand E."/>
            <person name="Bret-Mestries E."/>
            <person name="Morien E."/>
            <person name="Nambeesan S."/>
            <person name="Nguyen T."/>
            <person name="Pegot-Espagnet P."/>
            <person name="Pouilly N."/>
            <person name="Raftis F."/>
            <person name="Sallet E."/>
            <person name="Schiex T."/>
            <person name="Thomas J."/>
            <person name="Vandecasteele C."/>
            <person name="Vares D."/>
            <person name="Vear F."/>
            <person name="Vautrin S."/>
            <person name="Crespi M."/>
            <person name="Mangin B."/>
            <person name="Burke J.M."/>
            <person name="Salse J."/>
            <person name="Munos S."/>
            <person name="Vincourt P."/>
            <person name="Rieseberg L.H."/>
            <person name="Langlade N.B."/>
        </authorList>
    </citation>
    <scope>NUCLEOTIDE SEQUENCE [LARGE SCALE GENOMIC DNA]</scope>
    <source>
        <strain evidence="3">cv. SF193</strain>
        <tissue evidence="1">Leaves</tissue>
    </source>
</reference>
<gene>
    <name evidence="2" type="ORF">HannXRQ_Chr10g0277851</name>
    <name evidence="1" type="ORF">HanXRQr2_Chr10g0418581</name>
</gene>
<dbReference type="OMA" id="YIVARDT"/>
<name>A0A251TF95_HELAN</name>